<evidence type="ECO:0000313" key="2">
    <source>
        <dbReference type="EMBL" id="AXN58406.1"/>
    </source>
</evidence>
<dbReference type="Proteomes" id="UP000259950">
    <property type="component" value="Segment"/>
</dbReference>
<reference evidence="2" key="1">
    <citation type="submission" date="2018-07" db="EMBL/GenBank/DDBJ databases">
        <title>Complete genome sequence of the cyanophage S-PRM1 isolated from Singapore coastal waters.</title>
        <authorList>
            <person name="Chenard C."/>
            <person name="Kolundzija S."/>
            <person name="Lauro F.M."/>
        </authorList>
    </citation>
    <scope>NUCLEOTIDE SEQUENCE [LARGE SCALE GENOMIC DNA]</scope>
</reference>
<organism evidence="2">
    <name type="scientific">Synechococcus virus S-PRM1</name>
    <dbReference type="NCBI Taxonomy" id="2100130"/>
    <lineage>
        <taxon>Viruses</taxon>
        <taxon>Duplodnaviria</taxon>
        <taxon>Heunggongvirae</taxon>
        <taxon>Uroviricota</taxon>
        <taxon>Caudoviricetes</taxon>
        <taxon>Pantevenvirales</taxon>
        <taxon>Kyanoviridae</taxon>
        <taxon>Makelovirus</taxon>
        <taxon>Makelovirus prm1</taxon>
    </lineage>
</organism>
<protein>
    <submittedName>
        <fullName evidence="2">Baseplate hub+tail lysozyme</fullName>
    </submittedName>
</protein>
<evidence type="ECO:0000256" key="1">
    <source>
        <dbReference type="SAM" id="MobiDB-lite"/>
    </source>
</evidence>
<dbReference type="GeneID" id="65115518"/>
<dbReference type="KEGG" id="vg:65115518"/>
<dbReference type="RefSeq" id="YP_010097851.1">
    <property type="nucleotide sequence ID" value="NC_055761.1"/>
</dbReference>
<dbReference type="Gene3D" id="2.40.50.260">
    <property type="entry name" value="Nucleic acid-binding protein domain"/>
    <property type="match status" value="1"/>
</dbReference>
<evidence type="ECO:0000313" key="3">
    <source>
        <dbReference type="Proteomes" id="UP000259950"/>
    </source>
</evidence>
<dbReference type="EMBL" id="MH629685">
    <property type="protein sequence ID" value="AXN58406.1"/>
    <property type="molecule type" value="Genomic_DNA"/>
</dbReference>
<sequence>MEDVLTRPGSMGSDGLKWWIGRVAPRAAWAGSGTLTNDKDVGVKGYEPEIDIYYNRVKVSVVGYHDQIANPYDLPWAHILATPMLPAGYGYSDQSHYLEGGESVFGFWLDGDDEQKPVIVGVFYRHKKAEDLSPPLSGGDLKTTTKPDLESEPTGATAGTNVGTSDKIPEVRYKPPYDGYDVVTGKFINPGIKTRIPGTNEGSSEKGMTSAALKHHAMLKESIDRPSCRRDDAINQITGLLGDFAEFLIGVEQYADLYINGTIGVLENITTEINLIAKNIAGIITSMFNGVRTQIFALVGERIQSFINSLIPEEIKPIFGEATKQILDTIFCIFQNLIAGLFKTIADFLGALIGKFINAPLCAAEQLVGALLSKLTNELTAAISPILQSLSDTLGGALGSISEIVGQALEVIGLIFNFIGCDENKCPLPSRFSTNIGPSQGQRDSARSLFESISILNIPTSENQDVGGFLEEAQGNVDSIFGEPTDEQLRNAQYIASLAGPCDSKVLRCGPPQIEIFGGDGIGGFANAVVSNTGSIIGAQILERGFGYTVNKPPYVTFKDACGDGKGARGRAIIGDDGGIDRIIIDFEGYGYRNNFGDVKTIYGTIDGGDGNSNRSNSDSKTVTGQIDDVIVRNPGFGYNPGDTIDIGGAKLTPTIIGGRIVKVEVNDPGTGFTSIPELTINSETGVGADLQPVLKFTEVNEDSLPPGEVVVVVNCVGK</sequence>
<proteinExistence type="predicted"/>
<feature type="region of interest" description="Disordered" evidence="1">
    <location>
        <begin position="134"/>
        <end position="170"/>
    </location>
</feature>
<accession>A0A346FKA1</accession>
<name>A0A346FKA1_9CAUD</name>
<dbReference type="SUPFAM" id="SSF69255">
    <property type="entry name" value="gp5 N-terminal domain-like"/>
    <property type="match status" value="1"/>
</dbReference>
<keyword evidence="3" id="KW-1185">Reference proteome</keyword>